<evidence type="ECO:0000313" key="2">
    <source>
        <dbReference type="Proteomes" id="UP000284095"/>
    </source>
</evidence>
<sequence length="562" mass="64951">MQGGYKYRIMERRNGGGRTMEYKYILSIPKPLLNDFVNNRVIPFVGAGFSKNADIPKGLTMPDWNELGKLAAAEIADYMYDNNAIDALSYYEDLYSRTKLVEFLMKELHFGKIQPGPTYKAFCELFTGTICTTNFDSLLEDTMTLLHRPVSVVVTKDRLTIGNKDESKIVKLHGDFNHPDRMIITENDYDMYIERNPVFATYIANLFITNTMLLIGYSLDDDDFRGIWQIINSRLGNMTQPAYCITVNASQEKIARYHRRNIRVINLEGGAKDYKTILQDFFVELKDYIDKERDRTAESTNEKINEQMIIPVEDNKLCFISCSMSRISQLSAMLNPILNNFGITPVRIDDMLMPGDNWIDISSTAIRKSKAAIIDISDATPNVMLELGLLKSVKSGKNILMICEKDKPLPTSDLNGQLVLYYTFDVPDKKVEYHFKKVLSEWICEVYGKERELYSNSEQGIFSDAHRLFQKGEYSACIVSAYSELEYQLSLHYIEPYPKKDGFSHFRLNDYLKSDIYSDIPFSKEFVSLRNKIVHQRYVATEKEALEFMDFVKEIYEKARRK</sequence>
<proteinExistence type="predicted"/>
<gene>
    <name evidence="1" type="ORF">DW265_03860</name>
</gene>
<dbReference type="InterPro" id="IPR029035">
    <property type="entry name" value="DHS-like_NAD/FAD-binding_dom"/>
</dbReference>
<protein>
    <submittedName>
        <fullName evidence="1">Uncharacterized protein</fullName>
    </submittedName>
</protein>
<dbReference type="Proteomes" id="UP000284095">
    <property type="component" value="Unassembled WGS sequence"/>
</dbReference>
<dbReference type="AlphaFoldDB" id="A0A414T043"/>
<comment type="caution">
    <text evidence="1">The sequence shown here is derived from an EMBL/GenBank/DDBJ whole genome shotgun (WGS) entry which is preliminary data.</text>
</comment>
<dbReference type="Gene3D" id="3.40.50.1220">
    <property type="entry name" value="TPP-binding domain"/>
    <property type="match status" value="1"/>
</dbReference>
<keyword evidence="2" id="KW-1185">Reference proteome</keyword>
<accession>A0A414T043</accession>
<dbReference type="SUPFAM" id="SSF52467">
    <property type="entry name" value="DHS-like NAD/FAD-binding domain"/>
    <property type="match status" value="1"/>
</dbReference>
<evidence type="ECO:0000313" key="1">
    <source>
        <dbReference type="EMBL" id="RHG27572.1"/>
    </source>
</evidence>
<reference evidence="1 2" key="1">
    <citation type="submission" date="2018-08" db="EMBL/GenBank/DDBJ databases">
        <title>A genome reference for cultivated species of the human gut microbiota.</title>
        <authorList>
            <person name="Zou Y."/>
            <person name="Xue W."/>
            <person name="Luo G."/>
        </authorList>
    </citation>
    <scope>NUCLEOTIDE SEQUENCE [LARGE SCALE GENOMIC DNA]</scope>
    <source>
        <strain evidence="1 2">AM22-22</strain>
    </source>
</reference>
<organism evidence="1 2">
    <name type="scientific">Dorea longicatena</name>
    <dbReference type="NCBI Taxonomy" id="88431"/>
    <lineage>
        <taxon>Bacteria</taxon>
        <taxon>Bacillati</taxon>
        <taxon>Bacillota</taxon>
        <taxon>Clostridia</taxon>
        <taxon>Lachnospirales</taxon>
        <taxon>Lachnospiraceae</taxon>
        <taxon>Dorea</taxon>
    </lineage>
</organism>
<dbReference type="EMBL" id="QRIC01000005">
    <property type="protein sequence ID" value="RHG27572.1"/>
    <property type="molecule type" value="Genomic_DNA"/>
</dbReference>
<dbReference type="Pfam" id="PF13289">
    <property type="entry name" value="SIR2_2"/>
    <property type="match status" value="1"/>
</dbReference>
<name>A0A414T043_9FIRM</name>